<gene>
    <name evidence="7" type="ORF">DIR46_06680</name>
</gene>
<dbReference type="GO" id="GO:0016987">
    <property type="term" value="F:sigma factor activity"/>
    <property type="evidence" value="ECO:0007669"/>
    <property type="project" value="UniProtKB-KW"/>
</dbReference>
<evidence type="ECO:0000256" key="3">
    <source>
        <dbReference type="ARBA" id="ARBA00023082"/>
    </source>
</evidence>
<accession>A0A2S2DFL7</accession>
<dbReference type="GO" id="GO:0006352">
    <property type="term" value="P:DNA-templated transcription initiation"/>
    <property type="evidence" value="ECO:0007669"/>
    <property type="project" value="InterPro"/>
</dbReference>
<dbReference type="PANTHER" id="PTHR43133">
    <property type="entry name" value="RNA POLYMERASE ECF-TYPE SIGMA FACTO"/>
    <property type="match status" value="1"/>
</dbReference>
<dbReference type="CDD" id="cd06171">
    <property type="entry name" value="Sigma70_r4"/>
    <property type="match status" value="1"/>
</dbReference>
<proteinExistence type="inferred from homology"/>
<evidence type="ECO:0000256" key="4">
    <source>
        <dbReference type="ARBA" id="ARBA00023163"/>
    </source>
</evidence>
<keyword evidence="4" id="KW-0804">Transcription</keyword>
<keyword evidence="2" id="KW-0805">Transcription regulation</keyword>
<evidence type="ECO:0008006" key="9">
    <source>
        <dbReference type="Google" id="ProtNLM"/>
    </source>
</evidence>
<dbReference type="Gene3D" id="1.10.1740.10">
    <property type="match status" value="1"/>
</dbReference>
<dbReference type="AlphaFoldDB" id="A0A2S2DFL7"/>
<dbReference type="GO" id="GO:0003677">
    <property type="term" value="F:DNA binding"/>
    <property type="evidence" value="ECO:0007669"/>
    <property type="project" value="InterPro"/>
</dbReference>
<dbReference type="InterPro" id="IPR036388">
    <property type="entry name" value="WH-like_DNA-bd_sf"/>
</dbReference>
<comment type="similarity">
    <text evidence="1">Belongs to the sigma-70 factor family. ECF subfamily.</text>
</comment>
<protein>
    <recommendedName>
        <fullName evidence="9">RNA polymerase subunit sigma-70</fullName>
    </recommendedName>
</protein>
<dbReference type="RefSeq" id="WP_109344536.1">
    <property type="nucleotide sequence ID" value="NZ_CP029343.1"/>
</dbReference>
<dbReference type="InterPro" id="IPR013324">
    <property type="entry name" value="RNA_pol_sigma_r3/r4-like"/>
</dbReference>
<evidence type="ECO:0000313" key="7">
    <source>
        <dbReference type="EMBL" id="AWL04150.1"/>
    </source>
</evidence>
<dbReference type="Pfam" id="PF08281">
    <property type="entry name" value="Sigma70_r4_2"/>
    <property type="match status" value="1"/>
</dbReference>
<dbReference type="InterPro" id="IPR013325">
    <property type="entry name" value="RNA_pol_sigma_r2"/>
</dbReference>
<dbReference type="NCBIfam" id="TIGR02937">
    <property type="entry name" value="sigma70-ECF"/>
    <property type="match status" value="1"/>
</dbReference>
<dbReference type="KEGG" id="mtim:DIR46_06680"/>
<dbReference type="InterPro" id="IPR013249">
    <property type="entry name" value="RNA_pol_sigma70_r4_t2"/>
</dbReference>
<dbReference type="SUPFAM" id="SSF88659">
    <property type="entry name" value="Sigma3 and sigma4 domains of RNA polymerase sigma factors"/>
    <property type="match status" value="1"/>
</dbReference>
<evidence type="ECO:0000259" key="6">
    <source>
        <dbReference type="Pfam" id="PF08281"/>
    </source>
</evidence>
<dbReference type="InterPro" id="IPR014284">
    <property type="entry name" value="RNA_pol_sigma-70_dom"/>
</dbReference>
<dbReference type="InterPro" id="IPR007627">
    <property type="entry name" value="RNA_pol_sigma70_r2"/>
</dbReference>
<dbReference type="OrthoDB" id="9780326at2"/>
<evidence type="ECO:0000256" key="1">
    <source>
        <dbReference type="ARBA" id="ARBA00010641"/>
    </source>
</evidence>
<keyword evidence="3" id="KW-0731">Sigma factor</keyword>
<feature type="domain" description="RNA polymerase sigma-70 region 2" evidence="5">
    <location>
        <begin position="16"/>
        <end position="80"/>
    </location>
</feature>
<sequence>MAGSQHIECKREFKRLMAEHGGMLVRFAASFERNRHAREDLVQDIMLAVWQALPAFRGESSLKTYMVGVAHRRCASHVMRAVAQPQHEELDEEWADDQPGPEALARLNQQQQRLLAALRQLPVGQRQLVLLALEGMSYEEIAQLLGISVNNVGVRLNRAKAALKERLEER</sequence>
<dbReference type="SUPFAM" id="SSF88946">
    <property type="entry name" value="Sigma2 domain of RNA polymerase sigma factors"/>
    <property type="match status" value="1"/>
</dbReference>
<keyword evidence="8" id="KW-1185">Reference proteome</keyword>
<reference evidence="7 8" key="1">
    <citation type="submission" date="2018-05" db="EMBL/GenBank/DDBJ databases">
        <title>Complete genome sequence of Massilia oculi sp. nov. CCUG 43427T (=DSM 26321T), the type strain of M. oculi, and comparison with genome sequences of other Massilia strains.</title>
        <authorList>
            <person name="Zhu B."/>
        </authorList>
    </citation>
    <scope>NUCLEOTIDE SEQUENCE [LARGE SCALE GENOMIC DNA]</scope>
    <source>
        <strain evidence="7 8">CCUG 43427</strain>
    </source>
</reference>
<evidence type="ECO:0000313" key="8">
    <source>
        <dbReference type="Proteomes" id="UP000245820"/>
    </source>
</evidence>
<dbReference type="InterPro" id="IPR039425">
    <property type="entry name" value="RNA_pol_sigma-70-like"/>
</dbReference>
<dbReference type="EMBL" id="CP029343">
    <property type="protein sequence ID" value="AWL04150.1"/>
    <property type="molecule type" value="Genomic_DNA"/>
</dbReference>
<feature type="domain" description="RNA polymerase sigma factor 70 region 4 type 2" evidence="6">
    <location>
        <begin position="112"/>
        <end position="163"/>
    </location>
</feature>
<dbReference type="Pfam" id="PF04542">
    <property type="entry name" value="Sigma70_r2"/>
    <property type="match status" value="1"/>
</dbReference>
<organism evidence="7 8">
    <name type="scientific">Massilia oculi</name>
    <dbReference type="NCBI Taxonomy" id="945844"/>
    <lineage>
        <taxon>Bacteria</taxon>
        <taxon>Pseudomonadati</taxon>
        <taxon>Pseudomonadota</taxon>
        <taxon>Betaproteobacteria</taxon>
        <taxon>Burkholderiales</taxon>
        <taxon>Oxalobacteraceae</taxon>
        <taxon>Telluria group</taxon>
        <taxon>Massilia</taxon>
    </lineage>
</organism>
<evidence type="ECO:0000256" key="2">
    <source>
        <dbReference type="ARBA" id="ARBA00023015"/>
    </source>
</evidence>
<name>A0A2S2DFL7_9BURK</name>
<evidence type="ECO:0000259" key="5">
    <source>
        <dbReference type="Pfam" id="PF04542"/>
    </source>
</evidence>
<dbReference type="PANTHER" id="PTHR43133:SF45">
    <property type="entry name" value="RNA POLYMERASE ECF-TYPE SIGMA FACTOR"/>
    <property type="match status" value="1"/>
</dbReference>
<dbReference type="Proteomes" id="UP000245820">
    <property type="component" value="Chromosome"/>
</dbReference>
<dbReference type="Gene3D" id="1.10.10.10">
    <property type="entry name" value="Winged helix-like DNA-binding domain superfamily/Winged helix DNA-binding domain"/>
    <property type="match status" value="1"/>
</dbReference>